<organism evidence="2">
    <name type="scientific">marine sediment metagenome</name>
    <dbReference type="NCBI Taxonomy" id="412755"/>
    <lineage>
        <taxon>unclassified sequences</taxon>
        <taxon>metagenomes</taxon>
        <taxon>ecological metagenomes</taxon>
    </lineage>
</organism>
<evidence type="ECO:0000313" key="2">
    <source>
        <dbReference type="EMBL" id="KKN91451.1"/>
    </source>
</evidence>
<dbReference type="Pfam" id="PF13648">
    <property type="entry name" value="Lipocalin_4"/>
    <property type="match status" value="1"/>
</dbReference>
<reference evidence="2" key="1">
    <citation type="journal article" date="2015" name="Nature">
        <title>Complex archaea that bridge the gap between prokaryotes and eukaryotes.</title>
        <authorList>
            <person name="Spang A."/>
            <person name="Saw J.H."/>
            <person name="Jorgensen S.L."/>
            <person name="Zaremba-Niedzwiedzka K."/>
            <person name="Martijn J."/>
            <person name="Lind A.E."/>
            <person name="van Eijk R."/>
            <person name="Schleper C."/>
            <person name="Guy L."/>
            <person name="Ettema T.J."/>
        </authorList>
    </citation>
    <scope>NUCLEOTIDE SEQUENCE</scope>
</reference>
<sequence length="139" mass="16405">MAIRFFVLIFSLFLMQCQNDDMPFDDTAVDDTSLVGEWLLYESYISPGGAAEWKDVEEGNRYFFDEFGNYEETDFNIKIERRGEYEIKENELYLYFLTEGKKDTLGYIASFNENKTRLTLSPSYPSICIEGCLYRFMKE</sequence>
<dbReference type="EMBL" id="LAZR01000103">
    <property type="protein sequence ID" value="KKN91451.1"/>
    <property type="molecule type" value="Genomic_DNA"/>
</dbReference>
<proteinExistence type="predicted"/>
<gene>
    <name evidence="2" type="ORF">LCGC14_0217840</name>
</gene>
<dbReference type="InterPro" id="IPR024311">
    <property type="entry name" value="Lipocalin-like"/>
</dbReference>
<protein>
    <recommendedName>
        <fullName evidence="1">Lipocalin-like domain-containing protein</fullName>
    </recommendedName>
</protein>
<feature type="domain" description="Lipocalin-like" evidence="1">
    <location>
        <begin position="34"/>
        <end position="115"/>
    </location>
</feature>
<name>A0A0F9WYD3_9ZZZZ</name>
<accession>A0A0F9WYD3</accession>
<dbReference type="AlphaFoldDB" id="A0A0F9WYD3"/>
<comment type="caution">
    <text evidence="2">The sequence shown here is derived from an EMBL/GenBank/DDBJ whole genome shotgun (WGS) entry which is preliminary data.</text>
</comment>
<evidence type="ECO:0000259" key="1">
    <source>
        <dbReference type="Pfam" id="PF13648"/>
    </source>
</evidence>